<evidence type="ECO:0000313" key="2">
    <source>
        <dbReference type="Proteomes" id="UP000681794"/>
    </source>
</evidence>
<evidence type="ECO:0000313" key="1">
    <source>
        <dbReference type="EMBL" id="QWS33235.1"/>
    </source>
</evidence>
<gene>
    <name evidence="1" type="ORF">KM842_13465</name>
</gene>
<name>A0ACD1E2Y4_9MICO</name>
<dbReference type="EMBL" id="CP076544">
    <property type="protein sequence ID" value="QWS33235.1"/>
    <property type="molecule type" value="Genomic_DNA"/>
</dbReference>
<reference evidence="1" key="1">
    <citation type="submission" date="2021-06" db="EMBL/GenBank/DDBJ databases">
        <authorList>
            <person name="Ellington A.J."/>
            <person name="Bryan N.C."/>
            <person name="Christner B.C."/>
            <person name="Reisch C.R."/>
        </authorList>
    </citation>
    <scope>NUCLEOTIDE SEQUENCE</scope>
    <source>
        <strain evidence="1">L6-1</strain>
    </source>
</reference>
<protein>
    <submittedName>
        <fullName evidence="1">Uncharacterized protein</fullName>
    </submittedName>
</protein>
<accession>A0ACD1E2Y4</accession>
<proteinExistence type="predicted"/>
<keyword evidence="2" id="KW-1185">Reference proteome</keyword>
<organism evidence="1 2">
    <name type="scientific">Curtobacterium aetherium</name>
    <dbReference type="NCBI Taxonomy" id="2841594"/>
    <lineage>
        <taxon>Bacteria</taxon>
        <taxon>Bacillati</taxon>
        <taxon>Actinomycetota</taxon>
        <taxon>Actinomycetes</taxon>
        <taxon>Micrococcales</taxon>
        <taxon>Microbacteriaceae</taxon>
        <taxon>Curtobacterium</taxon>
    </lineage>
</organism>
<sequence>MPAPSAVTSRIDVDLPEWLVVPAPEDVTPEWRAQVETLFTVIAEVDRGEHDGEQPDPADESADDEPTVFAAARHVDTAATVEDLLAFAAALEPGERLVAGLGVPNRWPLPVVVSVGVVEQDTPDLLTLAGATAGLPTDPPDVDELPEHLGGEGPLVTRHDVDDEGAIWASVCAVRRQDGVDTRVLWRTRELEVVPVFTPAVVALVGSVVNEAAA</sequence>
<dbReference type="Proteomes" id="UP000681794">
    <property type="component" value="Chromosome"/>
</dbReference>